<sequence length="189" mass="21775">MTLQKILIQFILTGALVAANIFVWLDYRQIEWPTPEEEYDPVRKFTEVQCYMELRRHHISATQAFRINTTGQLKGEDRACLVRIPAKTEVLFNPRLILSNDTYFRIIAGSGITHMPLAGPKIRGADEDNYGPWHIPCEHAYIIFKSIVTPAEILEFYLMPEREESRLLDAVRETQCKDDGVNFAALANY</sequence>
<comment type="caution">
    <text evidence="2">The sequence shown here is derived from an EMBL/GenBank/DDBJ whole genome shotgun (WGS) entry which is preliminary data.</text>
</comment>
<reference evidence="2" key="1">
    <citation type="submission" date="2022-01" db="EMBL/GenBank/DDBJ databases">
        <title>Genome Sequence Resource for Two Populations of Ditylenchus destructor, the Migratory Endoparasitic Phytonematode.</title>
        <authorList>
            <person name="Zhang H."/>
            <person name="Lin R."/>
            <person name="Xie B."/>
        </authorList>
    </citation>
    <scope>NUCLEOTIDE SEQUENCE</scope>
    <source>
        <strain evidence="2">BazhouSP</strain>
    </source>
</reference>
<keyword evidence="1" id="KW-1133">Transmembrane helix</keyword>
<gene>
    <name evidence="2" type="ORF">DdX_11792</name>
</gene>
<dbReference type="AlphaFoldDB" id="A0AAD4MYL9"/>
<evidence type="ECO:0000313" key="3">
    <source>
        <dbReference type="Proteomes" id="UP001201812"/>
    </source>
</evidence>
<proteinExistence type="predicted"/>
<protein>
    <submittedName>
        <fullName evidence="2">Uncharacterized protein</fullName>
    </submittedName>
</protein>
<evidence type="ECO:0000256" key="1">
    <source>
        <dbReference type="SAM" id="Phobius"/>
    </source>
</evidence>
<feature type="transmembrane region" description="Helical" evidence="1">
    <location>
        <begin position="6"/>
        <end position="25"/>
    </location>
</feature>
<name>A0AAD4MYL9_9BILA</name>
<evidence type="ECO:0000313" key="2">
    <source>
        <dbReference type="EMBL" id="KAI1708412.1"/>
    </source>
</evidence>
<organism evidence="2 3">
    <name type="scientific">Ditylenchus destructor</name>
    <dbReference type="NCBI Taxonomy" id="166010"/>
    <lineage>
        <taxon>Eukaryota</taxon>
        <taxon>Metazoa</taxon>
        <taxon>Ecdysozoa</taxon>
        <taxon>Nematoda</taxon>
        <taxon>Chromadorea</taxon>
        <taxon>Rhabditida</taxon>
        <taxon>Tylenchina</taxon>
        <taxon>Tylenchomorpha</taxon>
        <taxon>Sphaerularioidea</taxon>
        <taxon>Anguinidae</taxon>
        <taxon>Anguininae</taxon>
        <taxon>Ditylenchus</taxon>
    </lineage>
</organism>
<keyword evidence="1" id="KW-0472">Membrane</keyword>
<keyword evidence="1" id="KW-0812">Transmembrane</keyword>
<keyword evidence="3" id="KW-1185">Reference proteome</keyword>
<dbReference type="Proteomes" id="UP001201812">
    <property type="component" value="Unassembled WGS sequence"/>
</dbReference>
<accession>A0AAD4MYL9</accession>
<dbReference type="EMBL" id="JAKKPZ010000035">
    <property type="protein sequence ID" value="KAI1708412.1"/>
    <property type="molecule type" value="Genomic_DNA"/>
</dbReference>